<comment type="caution">
    <text evidence="1">The sequence shown here is derived from an EMBL/GenBank/DDBJ whole genome shotgun (WGS) entry which is preliminary data.</text>
</comment>
<accession>A0A1J5P7V6</accession>
<dbReference type="EMBL" id="MLJW01008610">
    <property type="protein sequence ID" value="OIQ63879.1"/>
    <property type="molecule type" value="Genomic_DNA"/>
</dbReference>
<proteinExistence type="predicted"/>
<evidence type="ECO:0000313" key="1">
    <source>
        <dbReference type="EMBL" id="OIQ63879.1"/>
    </source>
</evidence>
<name>A0A1J5P7V6_9ZZZZ</name>
<reference evidence="1" key="1">
    <citation type="submission" date="2016-10" db="EMBL/GenBank/DDBJ databases">
        <title>Sequence of Gallionella enrichment culture.</title>
        <authorList>
            <person name="Poehlein A."/>
            <person name="Muehling M."/>
            <person name="Daniel R."/>
        </authorList>
    </citation>
    <scope>NUCLEOTIDE SEQUENCE</scope>
</reference>
<dbReference type="AlphaFoldDB" id="A0A1J5P7V6"/>
<protein>
    <submittedName>
        <fullName evidence="1">Uncharacterized protein</fullName>
    </submittedName>
</protein>
<organism evidence="1">
    <name type="scientific">mine drainage metagenome</name>
    <dbReference type="NCBI Taxonomy" id="410659"/>
    <lineage>
        <taxon>unclassified sequences</taxon>
        <taxon>metagenomes</taxon>
        <taxon>ecological metagenomes</taxon>
    </lineage>
</organism>
<sequence>MKVSSLEDSLSMGYTKPWLLYCAPWFQKFKMNWYVHTYLNQTLKS</sequence>
<gene>
    <name evidence="1" type="ORF">GALL_545770</name>
</gene>